<dbReference type="GO" id="GO:0008168">
    <property type="term" value="F:methyltransferase activity"/>
    <property type="evidence" value="ECO:0007669"/>
    <property type="project" value="UniProtKB-KW"/>
</dbReference>
<evidence type="ECO:0000256" key="2">
    <source>
        <dbReference type="ARBA" id="ARBA00022603"/>
    </source>
</evidence>
<reference evidence="6" key="1">
    <citation type="submission" date="2018-05" db="EMBL/GenBank/DDBJ databases">
        <authorList>
            <person name="Lanie J.A."/>
            <person name="Ng W.-L."/>
            <person name="Kazmierczak K.M."/>
            <person name="Andrzejewski T.M."/>
            <person name="Davidsen T.M."/>
            <person name="Wayne K.J."/>
            <person name="Tettelin H."/>
            <person name="Glass J.I."/>
            <person name="Rusch D."/>
            <person name="Podicherti R."/>
            <person name="Tsui H.-C.T."/>
            <person name="Winkler M.E."/>
        </authorList>
    </citation>
    <scope>NUCLEOTIDE SEQUENCE</scope>
</reference>
<dbReference type="Gene3D" id="3.40.50.150">
    <property type="entry name" value="Vaccinia Virus protein VP39"/>
    <property type="match status" value="1"/>
</dbReference>
<dbReference type="GO" id="GO:0032259">
    <property type="term" value="P:methylation"/>
    <property type="evidence" value="ECO:0007669"/>
    <property type="project" value="UniProtKB-KW"/>
</dbReference>
<evidence type="ECO:0000256" key="1">
    <source>
        <dbReference type="ARBA" id="ARBA00010815"/>
    </source>
</evidence>
<proteinExistence type="inferred from homology"/>
<dbReference type="InterPro" id="IPR029063">
    <property type="entry name" value="SAM-dependent_MTases_sf"/>
</dbReference>
<protein>
    <recommendedName>
        <fullName evidence="7">Polyketide synthase methyltransferase domain-containing protein</fullName>
    </recommendedName>
</protein>
<dbReference type="PANTHER" id="PTHR43667:SF2">
    <property type="entry name" value="FATTY ACID C-METHYL TRANSFERASE"/>
    <property type="match status" value="1"/>
</dbReference>
<keyword evidence="5" id="KW-0443">Lipid metabolism</keyword>
<dbReference type="SUPFAM" id="SSF53335">
    <property type="entry name" value="S-adenosyl-L-methionine-dependent methyltransferases"/>
    <property type="match status" value="1"/>
</dbReference>
<evidence type="ECO:0000256" key="4">
    <source>
        <dbReference type="ARBA" id="ARBA00022691"/>
    </source>
</evidence>
<evidence type="ECO:0000256" key="5">
    <source>
        <dbReference type="ARBA" id="ARBA00023098"/>
    </source>
</evidence>
<comment type="similarity">
    <text evidence="1">Belongs to the CFA/CMAS family.</text>
</comment>
<dbReference type="PANTHER" id="PTHR43667">
    <property type="entry name" value="CYCLOPROPANE-FATTY-ACYL-PHOSPHOLIPID SYNTHASE"/>
    <property type="match status" value="1"/>
</dbReference>
<keyword evidence="2" id="KW-0489">Methyltransferase</keyword>
<evidence type="ECO:0000256" key="3">
    <source>
        <dbReference type="ARBA" id="ARBA00022679"/>
    </source>
</evidence>
<dbReference type="PIRSF" id="PIRSF003085">
    <property type="entry name" value="CMAS"/>
    <property type="match status" value="1"/>
</dbReference>
<dbReference type="GO" id="GO:0008610">
    <property type="term" value="P:lipid biosynthetic process"/>
    <property type="evidence" value="ECO:0007669"/>
    <property type="project" value="InterPro"/>
</dbReference>
<dbReference type="Pfam" id="PF02353">
    <property type="entry name" value="CMAS"/>
    <property type="match status" value="1"/>
</dbReference>
<gene>
    <name evidence="6" type="ORF">METZ01_LOCUS129050</name>
</gene>
<keyword evidence="3" id="KW-0808">Transferase</keyword>
<evidence type="ECO:0008006" key="7">
    <source>
        <dbReference type="Google" id="ProtNLM"/>
    </source>
</evidence>
<organism evidence="6">
    <name type="scientific">marine metagenome</name>
    <dbReference type="NCBI Taxonomy" id="408172"/>
    <lineage>
        <taxon>unclassified sequences</taxon>
        <taxon>metagenomes</taxon>
        <taxon>ecological metagenomes</taxon>
    </lineage>
</organism>
<evidence type="ECO:0000313" key="6">
    <source>
        <dbReference type="EMBL" id="SVA76196.1"/>
    </source>
</evidence>
<dbReference type="CDD" id="cd02440">
    <property type="entry name" value="AdoMet_MTases"/>
    <property type="match status" value="1"/>
</dbReference>
<name>A0A381YGE7_9ZZZZ</name>
<dbReference type="AlphaFoldDB" id="A0A381YGE7"/>
<dbReference type="EMBL" id="UINC01018194">
    <property type="protein sequence ID" value="SVA76196.1"/>
    <property type="molecule type" value="Genomic_DNA"/>
</dbReference>
<keyword evidence="4" id="KW-0949">S-adenosyl-L-methionine</keyword>
<dbReference type="InterPro" id="IPR050723">
    <property type="entry name" value="CFA/CMAS"/>
</dbReference>
<dbReference type="InterPro" id="IPR003333">
    <property type="entry name" value="CMAS"/>
</dbReference>
<sequence length="376" mass="43895">MISNIKKGVITIFTPEGKYLKYSGIKEGEKVSIRINDWRFCEELFLKGDIGLGESYVSGYWDCENINKLIQLGVENYKELERVIKGSFLKIVFYRIKHILNRNSIKGSQKNVFAHYDIGNDFFQLWLDRSMTYSSAIFKSDDEGLLLAQENKYENILKKLKLKDGDHILEVGCGWGGFMEYAARKGVKVTGVTISKEQYEFAKKRLSQYEGMAEVRLQDYREITGEYSHIVSIEMFEALGKEYWKKYFKILHSILRPGGKLIIQSITINNNDFISYRKCSDFIQQYIFPGGMLPSPEIFKLTAVKQGFNYIGDLEFGRDYGLTLKRWEENFSRVIDKVKVLGFDDKFIRTWRFYLKYCQGGFEASKISVFQFNFTK</sequence>
<accession>A0A381YGE7</accession>